<dbReference type="CDD" id="cd05374">
    <property type="entry name" value="17beta-HSD-like_SDR_c"/>
    <property type="match status" value="1"/>
</dbReference>
<evidence type="ECO:0000313" key="6">
    <source>
        <dbReference type="EMBL" id="KRN97281.1"/>
    </source>
</evidence>
<dbReference type="EMBL" id="JQCB01000001">
    <property type="protein sequence ID" value="KRN97281.1"/>
    <property type="molecule type" value="Genomic_DNA"/>
</dbReference>
<dbReference type="PRINTS" id="PR00081">
    <property type="entry name" value="GDHRDH"/>
</dbReference>
<dbReference type="InterPro" id="IPR057326">
    <property type="entry name" value="KR_dom"/>
</dbReference>
<dbReference type="PANTHER" id="PTHR43976:SF16">
    <property type="entry name" value="SHORT-CHAIN DEHYDROGENASE_REDUCTASE FAMILY PROTEIN"/>
    <property type="match status" value="1"/>
</dbReference>
<keyword evidence="2" id="KW-0560">Oxidoreductase</keyword>
<accession>A0A0R2L751</accession>
<dbReference type="InterPro" id="IPR036291">
    <property type="entry name" value="NAD(P)-bd_dom_sf"/>
</dbReference>
<organism evidence="6 7">
    <name type="scientific">Furfurilactobacillus siliginis</name>
    <dbReference type="NCBI Taxonomy" id="348151"/>
    <lineage>
        <taxon>Bacteria</taxon>
        <taxon>Bacillati</taxon>
        <taxon>Bacillota</taxon>
        <taxon>Bacilli</taxon>
        <taxon>Lactobacillales</taxon>
        <taxon>Lactobacillaceae</taxon>
        <taxon>Furfurilactobacillus</taxon>
    </lineage>
</organism>
<reference evidence="5 8" key="2">
    <citation type="submission" date="2019-07" db="EMBL/GenBank/DDBJ databases">
        <title>Whole genome shotgun sequence of Lactobacillus siliginis NBRC 101315.</title>
        <authorList>
            <person name="Hosoyama A."/>
            <person name="Uohara A."/>
            <person name="Ohji S."/>
            <person name="Ichikawa N."/>
        </authorList>
    </citation>
    <scope>NUCLEOTIDE SEQUENCE [LARGE SCALE GENOMIC DNA]</scope>
    <source>
        <strain evidence="5 8">NBRC 101315</strain>
    </source>
</reference>
<evidence type="ECO:0000313" key="7">
    <source>
        <dbReference type="Proteomes" id="UP000051139"/>
    </source>
</evidence>
<evidence type="ECO:0000256" key="2">
    <source>
        <dbReference type="ARBA" id="ARBA00023002"/>
    </source>
</evidence>
<dbReference type="Pfam" id="PF00106">
    <property type="entry name" value="adh_short"/>
    <property type="match status" value="1"/>
</dbReference>
<dbReference type="PANTHER" id="PTHR43976">
    <property type="entry name" value="SHORT CHAIN DEHYDROGENASE"/>
    <property type="match status" value="1"/>
</dbReference>
<keyword evidence="7" id="KW-1185">Reference proteome</keyword>
<evidence type="ECO:0000313" key="5">
    <source>
        <dbReference type="EMBL" id="GEK28592.1"/>
    </source>
</evidence>
<dbReference type="PRINTS" id="PR00080">
    <property type="entry name" value="SDRFAMILY"/>
</dbReference>
<evidence type="ECO:0000256" key="3">
    <source>
        <dbReference type="RuleBase" id="RU000363"/>
    </source>
</evidence>
<dbReference type="InterPro" id="IPR051911">
    <property type="entry name" value="SDR_oxidoreductase"/>
</dbReference>
<name>A0A0R2L751_9LACO</name>
<dbReference type="PATRIC" id="fig|348151.3.peg.214"/>
<dbReference type="OrthoDB" id="9775296at2"/>
<proteinExistence type="inferred from homology"/>
<dbReference type="SUPFAM" id="SSF51735">
    <property type="entry name" value="NAD(P)-binding Rossmann-fold domains"/>
    <property type="match status" value="1"/>
</dbReference>
<evidence type="ECO:0000259" key="4">
    <source>
        <dbReference type="SMART" id="SM00822"/>
    </source>
</evidence>
<feature type="domain" description="Ketoreductase" evidence="4">
    <location>
        <begin position="3"/>
        <end position="170"/>
    </location>
</feature>
<dbReference type="GO" id="GO:0016491">
    <property type="term" value="F:oxidoreductase activity"/>
    <property type="evidence" value="ECO:0007669"/>
    <property type="project" value="UniProtKB-KW"/>
</dbReference>
<sequence>MTQTWFITGSSRGLGRAITENALAAGDNVVATARNLTALADLVAKYGTQLYPLQLDVSDSAAVTRAITAATQHFNQIDVLVNNAGYANMAAIEETDLADFKAQMDTDFYGTLSTIQAVLPQMRERRAGHIINISSIGGRTGSAGLGAYQSAKFAVNGLTEVLGIEVAPFNIQVTTVEPGGMKTDWGGKSMAVATDSHYQETVGQAVTMIHNAWETDNTVRYASDPTKVATVIYKLSEMTAAPRHLLIGKDAAQSASDSAKKLAESDEKYRALTNATGF</sequence>
<dbReference type="AlphaFoldDB" id="A0A0R2L751"/>
<dbReference type="Proteomes" id="UP000051139">
    <property type="component" value="Unassembled WGS sequence"/>
</dbReference>
<gene>
    <name evidence="6" type="ORF">IV55_GL000209</name>
    <name evidence="5" type="ORF">LSI01_09030</name>
</gene>
<dbReference type="STRING" id="348151.IV55_GL000209"/>
<comment type="similarity">
    <text evidence="1 3">Belongs to the short-chain dehydrogenases/reductases (SDR) family.</text>
</comment>
<dbReference type="SMART" id="SM00822">
    <property type="entry name" value="PKS_KR"/>
    <property type="match status" value="1"/>
</dbReference>
<dbReference type="EMBL" id="BJUD01000013">
    <property type="protein sequence ID" value="GEK28592.1"/>
    <property type="molecule type" value="Genomic_DNA"/>
</dbReference>
<dbReference type="Gene3D" id="3.40.50.720">
    <property type="entry name" value="NAD(P)-binding Rossmann-like Domain"/>
    <property type="match status" value="1"/>
</dbReference>
<evidence type="ECO:0000256" key="1">
    <source>
        <dbReference type="ARBA" id="ARBA00006484"/>
    </source>
</evidence>
<dbReference type="RefSeq" id="WP_057808542.1">
    <property type="nucleotide sequence ID" value="NZ_BJUD01000013.1"/>
</dbReference>
<protein>
    <submittedName>
        <fullName evidence="6">Oxidoreductase</fullName>
    </submittedName>
    <submittedName>
        <fullName evidence="5">Short-chain dehydrogenase/reductase</fullName>
    </submittedName>
</protein>
<evidence type="ECO:0000313" key="8">
    <source>
        <dbReference type="Proteomes" id="UP000321429"/>
    </source>
</evidence>
<dbReference type="InterPro" id="IPR002347">
    <property type="entry name" value="SDR_fam"/>
</dbReference>
<comment type="caution">
    <text evidence="6">The sequence shown here is derived from an EMBL/GenBank/DDBJ whole genome shotgun (WGS) entry which is preliminary data.</text>
</comment>
<reference evidence="6 7" key="1">
    <citation type="journal article" date="2015" name="Genome Announc.">
        <title>Expanding the biotechnology potential of lactobacilli through comparative genomics of 213 strains and associated genera.</title>
        <authorList>
            <person name="Sun Z."/>
            <person name="Harris H.M."/>
            <person name="McCann A."/>
            <person name="Guo C."/>
            <person name="Argimon S."/>
            <person name="Zhang W."/>
            <person name="Yang X."/>
            <person name="Jeffery I.B."/>
            <person name="Cooney J.C."/>
            <person name="Kagawa T.F."/>
            <person name="Liu W."/>
            <person name="Song Y."/>
            <person name="Salvetti E."/>
            <person name="Wrobel A."/>
            <person name="Rasinkangas P."/>
            <person name="Parkhill J."/>
            <person name="Rea M.C."/>
            <person name="O'Sullivan O."/>
            <person name="Ritari J."/>
            <person name="Douillard F.P."/>
            <person name="Paul Ross R."/>
            <person name="Yang R."/>
            <person name="Briner A.E."/>
            <person name="Felis G.E."/>
            <person name="de Vos W.M."/>
            <person name="Barrangou R."/>
            <person name="Klaenhammer T.R."/>
            <person name="Caufield P.W."/>
            <person name="Cui Y."/>
            <person name="Zhang H."/>
            <person name="O'Toole P.W."/>
        </authorList>
    </citation>
    <scope>NUCLEOTIDE SEQUENCE [LARGE SCALE GENOMIC DNA]</scope>
    <source>
        <strain evidence="6 7">DSM 22696</strain>
    </source>
</reference>
<dbReference type="Proteomes" id="UP000321429">
    <property type="component" value="Unassembled WGS sequence"/>
</dbReference>